<keyword evidence="2" id="KW-1185">Reference proteome</keyword>
<sequence>MVKALAGGSERRVTDDSNQQPLEIVSREIFGLGGGSLAAIWCLCDLEEVSDSIFRVRKGLLVLRIGQSN</sequence>
<evidence type="ECO:0000313" key="1">
    <source>
        <dbReference type="EMBL" id="SPJ86973.1"/>
    </source>
</evidence>
<accession>A0AAE8SNI0</accession>
<dbReference type="Proteomes" id="UP001187734">
    <property type="component" value="Unassembled WGS sequence"/>
</dbReference>
<name>A0AAE8SNI0_9HYPO</name>
<dbReference type="AlphaFoldDB" id="A0AAE8SNI0"/>
<reference evidence="1" key="1">
    <citation type="submission" date="2018-03" db="EMBL/GenBank/DDBJ databases">
        <authorList>
            <person name="Guldener U."/>
        </authorList>
    </citation>
    <scope>NUCLEOTIDE SEQUENCE</scope>
</reference>
<proteinExistence type="predicted"/>
<organism evidence="1 2">
    <name type="scientific">Fusarium torulosum</name>
    <dbReference type="NCBI Taxonomy" id="33205"/>
    <lineage>
        <taxon>Eukaryota</taxon>
        <taxon>Fungi</taxon>
        <taxon>Dikarya</taxon>
        <taxon>Ascomycota</taxon>
        <taxon>Pezizomycotina</taxon>
        <taxon>Sordariomycetes</taxon>
        <taxon>Hypocreomycetidae</taxon>
        <taxon>Hypocreales</taxon>
        <taxon>Nectriaceae</taxon>
        <taxon>Fusarium</taxon>
    </lineage>
</organism>
<evidence type="ECO:0000313" key="2">
    <source>
        <dbReference type="Proteomes" id="UP001187734"/>
    </source>
</evidence>
<gene>
    <name evidence="1" type="ORF">FTOL_11998</name>
</gene>
<protein>
    <submittedName>
        <fullName evidence="1">Uncharacterized protein</fullName>
    </submittedName>
</protein>
<dbReference type="EMBL" id="ONZP01000543">
    <property type="protein sequence ID" value="SPJ86973.1"/>
    <property type="molecule type" value="Genomic_DNA"/>
</dbReference>
<comment type="caution">
    <text evidence="1">The sequence shown here is derived from an EMBL/GenBank/DDBJ whole genome shotgun (WGS) entry which is preliminary data.</text>
</comment>